<reference evidence="2" key="1">
    <citation type="submission" date="2022-12" db="EMBL/GenBank/DDBJ databases">
        <title>Chromosome-level genome assembly of the bean flower thrips Megalurothrips usitatus.</title>
        <authorList>
            <person name="Ma L."/>
            <person name="Liu Q."/>
            <person name="Li H."/>
            <person name="Cai W."/>
        </authorList>
    </citation>
    <scope>NUCLEOTIDE SEQUENCE</scope>
    <source>
        <strain evidence="2">Cailab_2022a</strain>
    </source>
</reference>
<dbReference type="AlphaFoldDB" id="A0AAV7XM07"/>
<protein>
    <submittedName>
        <fullName evidence="2">Uncharacterized protein</fullName>
    </submittedName>
</protein>
<feature type="compositionally biased region" description="Polar residues" evidence="1">
    <location>
        <begin position="42"/>
        <end position="52"/>
    </location>
</feature>
<keyword evidence="3" id="KW-1185">Reference proteome</keyword>
<accession>A0AAV7XM07</accession>
<evidence type="ECO:0000313" key="2">
    <source>
        <dbReference type="EMBL" id="KAJ1527171.1"/>
    </source>
</evidence>
<evidence type="ECO:0000313" key="3">
    <source>
        <dbReference type="Proteomes" id="UP001075354"/>
    </source>
</evidence>
<gene>
    <name evidence="2" type="ORF">ONE63_008702</name>
</gene>
<sequence length="64" mass="7007">MSTKSADSKRGKSLTLVNLDIIAVRHPITAPIPSERVKMNMKSPSALKNASVSKLPDPDWYRSA</sequence>
<dbReference type="Proteomes" id="UP001075354">
    <property type="component" value="Chromosome 6"/>
</dbReference>
<comment type="caution">
    <text evidence="2">The sequence shown here is derived from an EMBL/GenBank/DDBJ whole genome shotgun (WGS) entry which is preliminary data.</text>
</comment>
<proteinExistence type="predicted"/>
<dbReference type="EMBL" id="JAPTSV010000006">
    <property type="protein sequence ID" value="KAJ1527171.1"/>
    <property type="molecule type" value="Genomic_DNA"/>
</dbReference>
<feature type="region of interest" description="Disordered" evidence="1">
    <location>
        <begin position="40"/>
        <end position="64"/>
    </location>
</feature>
<name>A0AAV7XM07_9NEOP</name>
<organism evidence="2 3">
    <name type="scientific">Megalurothrips usitatus</name>
    <name type="common">bean blossom thrips</name>
    <dbReference type="NCBI Taxonomy" id="439358"/>
    <lineage>
        <taxon>Eukaryota</taxon>
        <taxon>Metazoa</taxon>
        <taxon>Ecdysozoa</taxon>
        <taxon>Arthropoda</taxon>
        <taxon>Hexapoda</taxon>
        <taxon>Insecta</taxon>
        <taxon>Pterygota</taxon>
        <taxon>Neoptera</taxon>
        <taxon>Paraneoptera</taxon>
        <taxon>Thysanoptera</taxon>
        <taxon>Terebrantia</taxon>
        <taxon>Thripoidea</taxon>
        <taxon>Thripidae</taxon>
        <taxon>Megalurothrips</taxon>
    </lineage>
</organism>
<evidence type="ECO:0000256" key="1">
    <source>
        <dbReference type="SAM" id="MobiDB-lite"/>
    </source>
</evidence>